<keyword evidence="2" id="KW-1185">Reference proteome</keyword>
<accession>A0A316TWI5</accession>
<proteinExistence type="predicted"/>
<evidence type="ECO:0000313" key="1">
    <source>
        <dbReference type="EMBL" id="PWN17799.1"/>
    </source>
</evidence>
<protein>
    <submittedName>
        <fullName evidence="1">Uncharacterized protein</fullName>
    </submittedName>
</protein>
<dbReference type="Proteomes" id="UP000245942">
    <property type="component" value="Unassembled WGS sequence"/>
</dbReference>
<dbReference type="AlphaFoldDB" id="A0A316TWI5"/>
<gene>
    <name evidence="1" type="ORF">BCV69DRAFT_315197</name>
</gene>
<dbReference type="RefSeq" id="XP_025344959.1">
    <property type="nucleotide sequence ID" value="XM_025495179.1"/>
</dbReference>
<name>A0A316TWI5_9BASI</name>
<reference evidence="1 2" key="1">
    <citation type="journal article" date="2018" name="Mol. Biol. Evol.">
        <title>Broad Genomic Sampling Reveals a Smut Pathogenic Ancestry of the Fungal Clade Ustilaginomycotina.</title>
        <authorList>
            <person name="Kijpornyongpan T."/>
            <person name="Mondo S.J."/>
            <person name="Barry K."/>
            <person name="Sandor L."/>
            <person name="Lee J."/>
            <person name="Lipzen A."/>
            <person name="Pangilinan J."/>
            <person name="LaButti K."/>
            <person name="Hainaut M."/>
            <person name="Henrissat B."/>
            <person name="Grigoriev I.V."/>
            <person name="Spatafora J.W."/>
            <person name="Aime M.C."/>
        </authorList>
    </citation>
    <scope>NUCLEOTIDE SEQUENCE [LARGE SCALE GENOMIC DNA]</scope>
    <source>
        <strain evidence="1 2">MCA 4718</strain>
    </source>
</reference>
<organism evidence="1 2">
    <name type="scientific">Pseudomicrostroma glucosiphilum</name>
    <dbReference type="NCBI Taxonomy" id="1684307"/>
    <lineage>
        <taxon>Eukaryota</taxon>
        <taxon>Fungi</taxon>
        <taxon>Dikarya</taxon>
        <taxon>Basidiomycota</taxon>
        <taxon>Ustilaginomycotina</taxon>
        <taxon>Exobasidiomycetes</taxon>
        <taxon>Microstromatales</taxon>
        <taxon>Microstromatales incertae sedis</taxon>
        <taxon>Pseudomicrostroma</taxon>
    </lineage>
</organism>
<evidence type="ECO:0000313" key="2">
    <source>
        <dbReference type="Proteomes" id="UP000245942"/>
    </source>
</evidence>
<dbReference type="EMBL" id="KZ819340">
    <property type="protein sequence ID" value="PWN17799.1"/>
    <property type="molecule type" value="Genomic_DNA"/>
</dbReference>
<sequence>MLEEGDTQSIQLASSNTSLDTYSIRSREDIHQYRPTLPMPHYKRNDEYEMSNAWLYNQIEFKLQVCRIEPAGARNTPLKSIAAVYAKTSRCSYSMQPDQIYLTGAGCAPIDLESAWKNENVGVLYSRVHSTLAVSTASIVPPTYVNPLALKLAYETIWQHCKRQL</sequence>
<dbReference type="GeneID" id="37016913"/>